<evidence type="ECO:0000313" key="3">
    <source>
        <dbReference type="Proteomes" id="UP000287519"/>
    </source>
</evidence>
<accession>A0A402BZ63</accession>
<comment type="caution">
    <text evidence="2">The sequence shown here is derived from an EMBL/GenBank/DDBJ whole genome shotgun (WGS) entry which is preliminary data.</text>
</comment>
<gene>
    <name evidence="2" type="ORF">Rhow_003232</name>
</gene>
<sequence>MAGSGGERTGGWSWEDSSRRRAFPHPMWAGVTSSDEPPARGTHQPPNQFDRPRASGPPAGFSCVQRARESSCTGRYPVRWGRQTSLLRRTKEKAGAAGGMGPPPTRSA</sequence>
<reference evidence="2 3" key="1">
    <citation type="submission" date="2018-11" db="EMBL/GenBank/DDBJ databases">
        <title>Microbial catabolism of amino acid.</title>
        <authorList>
            <person name="Hibi M."/>
            <person name="Ogawa J."/>
        </authorList>
    </citation>
    <scope>NUCLEOTIDE SEQUENCE [LARGE SCALE GENOMIC DNA]</scope>
    <source>
        <strain evidence="2 3">C31-06</strain>
    </source>
</reference>
<evidence type="ECO:0000256" key="1">
    <source>
        <dbReference type="SAM" id="MobiDB-lite"/>
    </source>
</evidence>
<protein>
    <submittedName>
        <fullName evidence="2">Uncharacterized protein</fullName>
    </submittedName>
</protein>
<dbReference type="EMBL" id="BHYM01000003">
    <property type="protein sequence ID" value="GCE36628.1"/>
    <property type="molecule type" value="Genomic_DNA"/>
</dbReference>
<dbReference type="Proteomes" id="UP000287519">
    <property type="component" value="Unassembled WGS sequence"/>
</dbReference>
<feature type="region of interest" description="Disordered" evidence="1">
    <location>
        <begin position="1"/>
        <end position="108"/>
    </location>
</feature>
<dbReference type="AlphaFoldDB" id="A0A402BZ63"/>
<evidence type="ECO:0000313" key="2">
    <source>
        <dbReference type="EMBL" id="GCE36628.1"/>
    </source>
</evidence>
<proteinExistence type="predicted"/>
<name>A0A402BZ63_RHOWR</name>
<keyword evidence="3" id="KW-1185">Reference proteome</keyword>
<organism evidence="2 3">
    <name type="scientific">Rhodococcus wratislaviensis</name>
    <name type="common">Tsukamurella wratislaviensis</name>
    <dbReference type="NCBI Taxonomy" id="44752"/>
    <lineage>
        <taxon>Bacteria</taxon>
        <taxon>Bacillati</taxon>
        <taxon>Actinomycetota</taxon>
        <taxon>Actinomycetes</taxon>
        <taxon>Mycobacteriales</taxon>
        <taxon>Nocardiaceae</taxon>
        <taxon>Rhodococcus</taxon>
    </lineage>
</organism>